<accession>A0A4Y2NVD5</accession>
<sequence length="127" mass="14659">MGNLKTIEDLSDFLFKLPSFFKFSKTAAEMFKFFTYQGVSILDKPVSIKSLQSTTKFNEEDELSCSYTTNLKDFAAFLTSLRDQIENYTKNKNQDIDGILDKVGQILDFDYLIFPRSDVSIEFVFIP</sequence>
<protein>
    <submittedName>
        <fullName evidence="2">Uncharacterized protein</fullName>
    </submittedName>
</protein>
<keyword evidence="3" id="KW-1185">Reference proteome</keyword>
<dbReference type="EMBL" id="BGPR01009981">
    <property type="protein sequence ID" value="GBN43534.1"/>
    <property type="molecule type" value="Genomic_DNA"/>
</dbReference>
<proteinExistence type="predicted"/>
<dbReference type="Proteomes" id="UP000499080">
    <property type="component" value="Unassembled WGS sequence"/>
</dbReference>
<evidence type="ECO:0000313" key="3">
    <source>
        <dbReference type="Proteomes" id="UP000499080"/>
    </source>
</evidence>
<name>A0A4Y2NVD5_ARAVE</name>
<evidence type="ECO:0000313" key="1">
    <source>
        <dbReference type="EMBL" id="GBN43534.1"/>
    </source>
</evidence>
<reference evidence="2 3" key="1">
    <citation type="journal article" date="2019" name="Sci. Rep.">
        <title>Orb-weaving spider Araneus ventricosus genome elucidates the spidroin gene catalogue.</title>
        <authorList>
            <person name="Kono N."/>
            <person name="Nakamura H."/>
            <person name="Ohtoshi R."/>
            <person name="Moran D.A.P."/>
            <person name="Shinohara A."/>
            <person name="Yoshida Y."/>
            <person name="Fujiwara M."/>
            <person name="Mori M."/>
            <person name="Tomita M."/>
            <person name="Arakawa K."/>
        </authorList>
    </citation>
    <scope>NUCLEOTIDE SEQUENCE [LARGE SCALE GENOMIC DNA]</scope>
</reference>
<comment type="caution">
    <text evidence="2">The sequence shown here is derived from an EMBL/GenBank/DDBJ whole genome shotgun (WGS) entry which is preliminary data.</text>
</comment>
<evidence type="ECO:0000313" key="2">
    <source>
        <dbReference type="EMBL" id="GBN43565.1"/>
    </source>
</evidence>
<dbReference type="EMBL" id="BGPR01009986">
    <property type="protein sequence ID" value="GBN43565.1"/>
    <property type="molecule type" value="Genomic_DNA"/>
</dbReference>
<dbReference type="AlphaFoldDB" id="A0A4Y2NVD5"/>
<gene>
    <name evidence="1" type="ORF">AVEN_1840_1</name>
    <name evidence="2" type="ORF">AVEN_70083_1</name>
</gene>
<organism evidence="2 3">
    <name type="scientific">Araneus ventricosus</name>
    <name type="common">Orbweaver spider</name>
    <name type="synonym">Epeira ventricosa</name>
    <dbReference type="NCBI Taxonomy" id="182803"/>
    <lineage>
        <taxon>Eukaryota</taxon>
        <taxon>Metazoa</taxon>
        <taxon>Ecdysozoa</taxon>
        <taxon>Arthropoda</taxon>
        <taxon>Chelicerata</taxon>
        <taxon>Arachnida</taxon>
        <taxon>Araneae</taxon>
        <taxon>Araneomorphae</taxon>
        <taxon>Entelegynae</taxon>
        <taxon>Araneoidea</taxon>
        <taxon>Araneidae</taxon>
        <taxon>Araneus</taxon>
    </lineage>
</organism>